<proteinExistence type="predicted"/>
<dbReference type="InterPro" id="IPR050836">
    <property type="entry name" value="SDS22/Internalin_LRR"/>
</dbReference>
<reference evidence="4" key="1">
    <citation type="submission" date="2021-03" db="EMBL/GenBank/DDBJ databases">
        <authorList>
            <person name="Tagirdzhanova G."/>
        </authorList>
    </citation>
    <scope>NUCLEOTIDE SEQUENCE</scope>
</reference>
<evidence type="ECO:0000313" key="5">
    <source>
        <dbReference type="Proteomes" id="UP000664169"/>
    </source>
</evidence>
<dbReference type="SUPFAM" id="SSF52058">
    <property type="entry name" value="L domain-like"/>
    <property type="match status" value="1"/>
</dbReference>
<dbReference type="PROSITE" id="PS51450">
    <property type="entry name" value="LRR"/>
    <property type="match status" value="7"/>
</dbReference>
<evidence type="ECO:0008006" key="6">
    <source>
        <dbReference type="Google" id="ProtNLM"/>
    </source>
</evidence>
<dbReference type="InterPro" id="IPR003591">
    <property type="entry name" value="Leu-rich_rpt_typical-subtyp"/>
</dbReference>
<dbReference type="OrthoDB" id="266138at2759"/>
<dbReference type="Proteomes" id="UP000664169">
    <property type="component" value="Unassembled WGS sequence"/>
</dbReference>
<keyword evidence="1" id="KW-0433">Leucine-rich repeat</keyword>
<evidence type="ECO:0000256" key="1">
    <source>
        <dbReference type="ARBA" id="ARBA00022614"/>
    </source>
</evidence>
<dbReference type="PANTHER" id="PTHR46652">
    <property type="entry name" value="LEUCINE-RICH REPEAT AND IQ DOMAIN-CONTAINING PROTEIN 1-RELATED"/>
    <property type="match status" value="1"/>
</dbReference>
<dbReference type="InterPro" id="IPR001611">
    <property type="entry name" value="Leu-rich_rpt"/>
</dbReference>
<sequence length="358" mass="40388">MDGDEDNRRADIDKGATKAGMQSASGWDGKLRVDKQAIITNPEALSDPDYSDEDAPPVEQIAADEGKFFMGEIDLVHRGVSSIPALELERFTKLQKLCLRQNQISRIELPSSLGEHLIELDLYDNLIGHLKGLNSFILLKSLDLSFNKLKHLRNVAHLKELKDVYFVQNQISRIEGLDGLDKITNLELGANRIREIENLETLTSLEQLWLAQNKITELKNLSPLTNLRILSIQSNRLTKIDGLTSLTNLEELYIADNAIERISGLDTNKSLRVLDISRNPISSIEGVGHLTHLEEFWASSCRLSSFEEIERELGDKKELSTVYLEGNPLQLRNPVVYRNKVHLALSQIKQIDATYVKV</sequence>
<keyword evidence="5" id="KW-1185">Reference proteome</keyword>
<accession>A0A8H3EDF0</accession>
<dbReference type="EMBL" id="CAJPDQ010000001">
    <property type="protein sequence ID" value="CAF9903600.1"/>
    <property type="molecule type" value="Genomic_DNA"/>
</dbReference>
<protein>
    <recommendedName>
        <fullName evidence="6">Protein phosphatase 1 regulatory subunit 7</fullName>
    </recommendedName>
</protein>
<keyword evidence="2" id="KW-0677">Repeat</keyword>
<organism evidence="4 5">
    <name type="scientific">Gomphillus americanus</name>
    <dbReference type="NCBI Taxonomy" id="1940652"/>
    <lineage>
        <taxon>Eukaryota</taxon>
        <taxon>Fungi</taxon>
        <taxon>Dikarya</taxon>
        <taxon>Ascomycota</taxon>
        <taxon>Pezizomycotina</taxon>
        <taxon>Lecanoromycetes</taxon>
        <taxon>OSLEUM clade</taxon>
        <taxon>Ostropomycetidae</taxon>
        <taxon>Ostropales</taxon>
        <taxon>Graphidaceae</taxon>
        <taxon>Gomphilloideae</taxon>
        <taxon>Gomphillus</taxon>
    </lineage>
</organism>
<evidence type="ECO:0000256" key="2">
    <source>
        <dbReference type="ARBA" id="ARBA00022737"/>
    </source>
</evidence>
<dbReference type="SMART" id="SM00365">
    <property type="entry name" value="LRR_SD22"/>
    <property type="match status" value="10"/>
</dbReference>
<dbReference type="InterPro" id="IPR032675">
    <property type="entry name" value="LRR_dom_sf"/>
</dbReference>
<dbReference type="SMART" id="SM00369">
    <property type="entry name" value="LRR_TYP"/>
    <property type="match status" value="6"/>
</dbReference>
<dbReference type="Pfam" id="PF12799">
    <property type="entry name" value="LRR_4"/>
    <property type="match status" value="2"/>
</dbReference>
<name>A0A8H3EDF0_9LECA</name>
<dbReference type="PANTHER" id="PTHR46652:SF3">
    <property type="entry name" value="LEUCINE-RICH REPEAT-CONTAINING PROTEIN 9"/>
    <property type="match status" value="1"/>
</dbReference>
<comment type="caution">
    <text evidence="4">The sequence shown here is derived from an EMBL/GenBank/DDBJ whole genome shotgun (WGS) entry which is preliminary data.</text>
</comment>
<dbReference type="InterPro" id="IPR025875">
    <property type="entry name" value="Leu-rich_rpt_4"/>
</dbReference>
<evidence type="ECO:0000313" key="4">
    <source>
        <dbReference type="EMBL" id="CAF9903600.1"/>
    </source>
</evidence>
<feature type="compositionally biased region" description="Basic and acidic residues" evidence="3">
    <location>
        <begin position="1"/>
        <end position="16"/>
    </location>
</feature>
<dbReference type="Pfam" id="PF00560">
    <property type="entry name" value="LRR_1"/>
    <property type="match status" value="1"/>
</dbReference>
<evidence type="ECO:0000256" key="3">
    <source>
        <dbReference type="SAM" id="MobiDB-lite"/>
    </source>
</evidence>
<gene>
    <name evidence="4" type="ORF">GOMPHAMPRED_000418</name>
</gene>
<dbReference type="AlphaFoldDB" id="A0A8H3EDF0"/>
<feature type="region of interest" description="Disordered" evidence="3">
    <location>
        <begin position="1"/>
        <end position="28"/>
    </location>
</feature>
<dbReference type="Gene3D" id="3.80.10.10">
    <property type="entry name" value="Ribonuclease Inhibitor"/>
    <property type="match status" value="2"/>
</dbReference>